<name>A0A397SUV5_9GLOM</name>
<keyword evidence="2" id="KW-1185">Reference proteome</keyword>
<evidence type="ECO:0000313" key="2">
    <source>
        <dbReference type="Proteomes" id="UP000265703"/>
    </source>
</evidence>
<dbReference type="EMBL" id="QKYT01000251">
    <property type="protein sequence ID" value="RIA88719.1"/>
    <property type="molecule type" value="Genomic_DNA"/>
</dbReference>
<organism evidence="1 2">
    <name type="scientific">Glomus cerebriforme</name>
    <dbReference type="NCBI Taxonomy" id="658196"/>
    <lineage>
        <taxon>Eukaryota</taxon>
        <taxon>Fungi</taxon>
        <taxon>Fungi incertae sedis</taxon>
        <taxon>Mucoromycota</taxon>
        <taxon>Glomeromycotina</taxon>
        <taxon>Glomeromycetes</taxon>
        <taxon>Glomerales</taxon>
        <taxon>Glomeraceae</taxon>
        <taxon>Glomus</taxon>
    </lineage>
</organism>
<dbReference type="AlphaFoldDB" id="A0A397SUV5"/>
<sequence length="345" mass="40340">METLYDELKLEIFRYTNAPISLILTNRNWYTTSQDPHTRAEWLLFKYGRAHALFHAVRLGNNFITETVVQCLISKGAILSRYFIQRLVSQFGKQDNKLIEMKKIYNTNVDDIIETDSWAASLNIKVFTKIMFEAHLQLRDIKIKGNDMELFHFLTAGTIPIHQASQQFLKNFHEIEDLILNKKFIPFPPRPRPLPTEHYPSIDGFENSRQIHLLSRAVLISPNIVKFWKQIGYHEVCKDLNDKVMKGLFLLLFPNNTSANWVYPTLEFIVDKLRTLVELGFELNDDVIKEIINLFETKINIIGELMVNSIYTIRGKSVSTFVEPMLDEISRKTKNTKCKKKRSRK</sequence>
<proteinExistence type="predicted"/>
<dbReference type="Proteomes" id="UP000265703">
    <property type="component" value="Unassembled WGS sequence"/>
</dbReference>
<accession>A0A397SUV5</accession>
<evidence type="ECO:0000313" key="1">
    <source>
        <dbReference type="EMBL" id="RIA88719.1"/>
    </source>
</evidence>
<protein>
    <submittedName>
        <fullName evidence="1">Uncharacterized protein</fullName>
    </submittedName>
</protein>
<dbReference type="OrthoDB" id="270318at2759"/>
<dbReference type="STRING" id="658196.A0A397SUV5"/>
<comment type="caution">
    <text evidence="1">The sequence shown here is derived from an EMBL/GenBank/DDBJ whole genome shotgun (WGS) entry which is preliminary data.</text>
</comment>
<gene>
    <name evidence="1" type="ORF">C1645_806649</name>
</gene>
<reference evidence="1 2" key="1">
    <citation type="submission" date="2018-06" db="EMBL/GenBank/DDBJ databases">
        <title>Comparative genomics reveals the genomic features of Rhizophagus irregularis, R. cerebriforme, R. diaphanum and Gigaspora rosea, and their symbiotic lifestyle signature.</title>
        <authorList>
            <person name="Morin E."/>
            <person name="San Clemente H."/>
            <person name="Chen E.C.H."/>
            <person name="De La Providencia I."/>
            <person name="Hainaut M."/>
            <person name="Kuo A."/>
            <person name="Kohler A."/>
            <person name="Murat C."/>
            <person name="Tang N."/>
            <person name="Roy S."/>
            <person name="Loubradou J."/>
            <person name="Henrissat B."/>
            <person name="Grigoriev I.V."/>
            <person name="Corradi N."/>
            <person name="Roux C."/>
            <person name="Martin F.M."/>
        </authorList>
    </citation>
    <scope>NUCLEOTIDE SEQUENCE [LARGE SCALE GENOMIC DNA]</scope>
    <source>
        <strain evidence="1 2">DAOM 227022</strain>
    </source>
</reference>